<dbReference type="KEGG" id="sphl:LPB140_05760"/>
<organism evidence="1 2">
    <name type="scientific">Sphingorhabdus lutea</name>
    <dbReference type="NCBI Taxonomy" id="1913578"/>
    <lineage>
        <taxon>Bacteria</taxon>
        <taxon>Pseudomonadati</taxon>
        <taxon>Pseudomonadota</taxon>
        <taxon>Alphaproteobacteria</taxon>
        <taxon>Sphingomonadales</taxon>
        <taxon>Sphingomonadaceae</taxon>
        <taxon>Sphingorhabdus</taxon>
    </lineage>
</organism>
<gene>
    <name evidence="1" type="ORF">LPB140_05760</name>
</gene>
<dbReference type="EMBL" id="CP018154">
    <property type="protein sequence ID" value="APG62381.1"/>
    <property type="molecule type" value="Genomic_DNA"/>
</dbReference>
<dbReference type="Proteomes" id="UP000242561">
    <property type="component" value="Chromosome"/>
</dbReference>
<sequence length="68" mass="7707">MRALFCVINQLSYCKYYIYIGMVNKPLSESQHLRSVLLSIMANHLFSQGEELWMGAALGGESCKMAYP</sequence>
<reference evidence="1 2" key="1">
    <citation type="submission" date="2016-11" db="EMBL/GenBank/DDBJ databases">
        <title>Sphingorhabdus sp. LPB0140, isolated from marine environment.</title>
        <authorList>
            <person name="Kim E."/>
            <person name="Yi H."/>
        </authorList>
    </citation>
    <scope>NUCLEOTIDE SEQUENCE [LARGE SCALE GENOMIC DNA]</scope>
    <source>
        <strain evidence="1 2">LPB0140</strain>
    </source>
</reference>
<dbReference type="AlphaFoldDB" id="A0A1L3JB76"/>
<dbReference type="STRING" id="1913578.LPB140_05760"/>
<name>A0A1L3JB76_9SPHN</name>
<proteinExistence type="predicted"/>
<evidence type="ECO:0000313" key="1">
    <source>
        <dbReference type="EMBL" id="APG62381.1"/>
    </source>
</evidence>
<accession>A0A1L3JB76</accession>
<protein>
    <submittedName>
        <fullName evidence="1">Uncharacterized protein</fullName>
    </submittedName>
</protein>
<evidence type="ECO:0000313" key="2">
    <source>
        <dbReference type="Proteomes" id="UP000242561"/>
    </source>
</evidence>
<keyword evidence="2" id="KW-1185">Reference proteome</keyword>